<feature type="domain" description="Nucleoporin POM152 N-terminal transmembrane" evidence="4">
    <location>
        <begin position="85"/>
        <end position="174"/>
    </location>
</feature>
<organism evidence="8 9">
    <name type="scientific">Kazachstania africana (strain ATCC 22294 / BCRC 22015 / CBS 2517 / CECT 1963 / NBRC 1671 / NRRL Y-8276)</name>
    <name type="common">Yeast</name>
    <name type="synonym">Kluyveromyces africanus</name>
    <dbReference type="NCBI Taxonomy" id="1071382"/>
    <lineage>
        <taxon>Eukaryota</taxon>
        <taxon>Fungi</taxon>
        <taxon>Dikarya</taxon>
        <taxon>Ascomycota</taxon>
        <taxon>Saccharomycotina</taxon>
        <taxon>Saccharomycetes</taxon>
        <taxon>Saccharomycetales</taxon>
        <taxon>Saccharomycetaceae</taxon>
        <taxon>Kazachstania</taxon>
    </lineage>
</organism>
<dbReference type="FunCoup" id="H2AM78">
    <property type="interactions" value="128"/>
</dbReference>
<feature type="domain" description="Nucleoporin POM152 first Ig-like" evidence="6">
    <location>
        <begin position="229"/>
        <end position="339"/>
    </location>
</feature>
<feature type="transmembrane region" description="Helical" evidence="2">
    <location>
        <begin position="155"/>
        <end position="175"/>
    </location>
</feature>
<dbReference type="Pfam" id="PF24519">
    <property type="entry name" value="Ig-like_Pom152_1"/>
    <property type="match status" value="1"/>
</dbReference>
<reference evidence="8 9" key="1">
    <citation type="journal article" date="2011" name="Proc. Natl. Acad. Sci. U.S.A.">
        <title>Evolutionary erosion of yeast sex chromosomes by mating-type switching accidents.</title>
        <authorList>
            <person name="Gordon J.L."/>
            <person name="Armisen D."/>
            <person name="Proux-Wera E."/>
            <person name="Oheigeartaigh S.S."/>
            <person name="Byrne K.P."/>
            <person name="Wolfe K.H."/>
        </authorList>
    </citation>
    <scope>NUCLEOTIDE SEQUENCE [LARGE SCALE GENOMIC DNA]</scope>
    <source>
        <strain evidence="9">ATCC 22294 / BCRC 22015 / CBS 2517 / CECT 1963 / NBRC 1671 / NRRL Y-8276</strain>
    </source>
</reference>
<evidence type="ECO:0000256" key="1">
    <source>
        <dbReference type="SAM" id="MobiDB-lite"/>
    </source>
</evidence>
<dbReference type="GO" id="GO:0005641">
    <property type="term" value="C:nuclear envelope lumen"/>
    <property type="evidence" value="ECO:0007669"/>
    <property type="project" value="EnsemblFungi"/>
</dbReference>
<evidence type="ECO:0000256" key="2">
    <source>
        <dbReference type="SAM" id="Phobius"/>
    </source>
</evidence>
<dbReference type="GO" id="GO:0070762">
    <property type="term" value="C:nuclear pore transmembrane ring"/>
    <property type="evidence" value="ECO:0007669"/>
    <property type="project" value="EnsemblFungi"/>
</dbReference>
<evidence type="ECO:0000313" key="8">
    <source>
        <dbReference type="EMBL" id="CCF55478.1"/>
    </source>
</evidence>
<dbReference type="InterPro" id="IPR056541">
    <property type="entry name" value="Ig-like_POM152"/>
</dbReference>
<keyword evidence="2" id="KW-0812">Transmembrane</keyword>
<dbReference type="Pfam" id="PF23664">
    <property type="entry name" value="Ig_Pom152"/>
    <property type="match status" value="2"/>
</dbReference>
<dbReference type="GO" id="GO:0017056">
    <property type="term" value="F:structural constituent of nuclear pore"/>
    <property type="evidence" value="ECO:0007669"/>
    <property type="project" value="EnsemblFungi"/>
</dbReference>
<dbReference type="InParanoid" id="H2AM78"/>
<keyword evidence="9" id="KW-1185">Reference proteome</keyword>
<accession>H2AM78</accession>
<sequence>MDHNRHNVFTNTPRGNHWMGATPITRDTAYSTGHSKFNTSEDSQRRQYSGSKSEPKKPSIPLQSNPQHIVKRDSLPLISNEVLEFSKQRLLVFSIFMVIQGYKLYDLILLKNGLPVPGILLNSSYFNFITKYFIIDSMFLYFLPTFKIPRLTFKSIVVFCQIFAICAFTLFLAYADNLGFISVFIAIFKKVFFNKELSVTGASVHHNKIIDSSSHFKGALTIKILPENTAMLNPLHESYCLPMDDVSTTNFLEVPIRINSTSDIKFIQVEFRDLYTNSVETRNFSKNDIKLSKDSTSQETDLNIKHYLIPVNEIGFYQVKKILDSKNLPLKIHPAHLIVPHCPTVSLIGSGAGDRCVGDADDLSIEIHGVPPLKLSYSKIIDDQEFSYVDSNLQPEFFLSPLSSSVLSNQKSKKYLFSSNDLSDLTWARSHAVTIDLNSLTTKDGHYLYRIDKLVDSLGNTMDFNSIMSPSLRKDTHLVYEFNVHVIPRASLEEKFDSNSPTKRSLSFEFENFRKWKNDLPFNGRITYTDDDGNKESLEIKDIHSLSHSFAAELPGTYTLMGIESKFCPGVIIGKSNVLVTRPIPPNLDVKSSPIMDKCVGQIGLDFDLTFTGVPPYHFTAKIFKIENNGNKRLYDTKRLNSDGSRYQFSYNPTAEGNYEIIFDSLSNELFTDPISLQPVENFSFKTSMRVKPSAKINLGHHQKNKHLCLGESTIIPIAFKGEPPFTLDYDILEISTNKRSSYTVDKIETTSHDITTPFFEIGGDYILSLASIMDSSNCKVGLSEPDAKIHVRRDIPTASLNLPKEHEKNATFHIKQGAVLEIPLKLTGEGPFSVKYQHLDSSGNVIGTYKSDFKSNYKPFLRVSQVGRYRLIEMNDSGCPGKIENMDRQSFEVSFLERPSFAIQQSLLTTKKINKITDTIFSKETSCQGIEDKIDLVLNGSPPFKLHYEMITPNGRVLDEKIQVSTKYVSLKLPNDEPGEYVTTIKNVFDSNYQEDKGHFNAPENEIIVKQTVNPSPDIEFAGYGKTLRTCAANVDQVSLLSPIRLKVTQGKGPFTVIFNIYHESTSRIDQLTLKNVDPDNFPYQKLYEGLKLGNHDVSINKIIDSNGCSHDLIDSENRHIFISITDVPKIHLLDPSAQYCVGDYVAYQLNGLPPFTIKYDFNGVSLKSKEQSSQFVRLASEAGVISINSIQDSTSQCVVNFTKPGMESEFEKLVLNVHPIPSVTVSQGDYVIEDIHEGDQAEVIFSFEGTPPFSLTYVRTEEIDGSHGNKRQQVVETHKVTDIYAYEYRVVTSLQGTYEAIEISDAYCFAKNDAFFNNN</sequence>
<dbReference type="STRING" id="1071382.H2AM78"/>
<feature type="domain" description="Nucleoporin POM152 ninth Ig-like" evidence="7">
    <location>
        <begin position="1130"/>
        <end position="1202"/>
    </location>
</feature>
<feature type="region of interest" description="Disordered" evidence="1">
    <location>
        <begin position="1"/>
        <end position="64"/>
    </location>
</feature>
<feature type="domain" description="Nucleoporin POM152 immunoglobulin-like" evidence="3">
    <location>
        <begin position="583"/>
        <end position="691"/>
    </location>
</feature>
<keyword evidence="2" id="KW-0472">Membrane</keyword>
<dbReference type="InterPro" id="IPR056542">
    <property type="entry name" value="Ig-like_POM152_1st"/>
</dbReference>
<dbReference type="InterPro" id="IPR056543">
    <property type="entry name" value="Ig-like_POM152_9th"/>
</dbReference>
<evidence type="ECO:0000259" key="3">
    <source>
        <dbReference type="Pfam" id="PF23664"/>
    </source>
</evidence>
<evidence type="ECO:0000259" key="6">
    <source>
        <dbReference type="Pfam" id="PF24519"/>
    </source>
</evidence>
<evidence type="ECO:0008006" key="10">
    <source>
        <dbReference type="Google" id="ProtNLM"/>
    </source>
</evidence>
<dbReference type="GO" id="GO:0006999">
    <property type="term" value="P:nuclear pore organization"/>
    <property type="evidence" value="ECO:0007669"/>
    <property type="project" value="EnsemblFungi"/>
</dbReference>
<dbReference type="InterPro" id="IPR037701">
    <property type="entry name" value="Pom152"/>
</dbReference>
<keyword evidence="2" id="KW-1133">Transmembrane helix</keyword>
<dbReference type="OrthoDB" id="5529162at2759"/>
<dbReference type="InterPro" id="IPR056540">
    <property type="entry name" value="TMD_POM152"/>
</dbReference>
<dbReference type="GO" id="GO:0043495">
    <property type="term" value="F:protein-membrane adaptor activity"/>
    <property type="evidence" value="ECO:0007669"/>
    <property type="project" value="EnsemblFungi"/>
</dbReference>
<dbReference type="InterPro" id="IPR056544">
    <property type="entry name" value="Ig_POM152"/>
</dbReference>
<feature type="domain" description="Nucleoporin POM152 Ig-like" evidence="5">
    <location>
        <begin position="797"/>
        <end position="887"/>
    </location>
</feature>
<dbReference type="EMBL" id="HE650821">
    <property type="protein sequence ID" value="CCF55478.1"/>
    <property type="molecule type" value="Genomic_DNA"/>
</dbReference>
<feature type="domain" description="Nucleoporin POM152 immunoglobulin-like" evidence="3">
    <location>
        <begin position="928"/>
        <end position="1016"/>
    </location>
</feature>
<proteinExistence type="predicted"/>
<protein>
    <recommendedName>
        <fullName evidence="10">Nucleoporin POM152</fullName>
    </recommendedName>
</protein>
<evidence type="ECO:0000259" key="4">
    <source>
        <dbReference type="Pfam" id="PF24097"/>
    </source>
</evidence>
<evidence type="ECO:0000259" key="5">
    <source>
        <dbReference type="Pfam" id="PF24312"/>
    </source>
</evidence>
<dbReference type="Proteomes" id="UP000005220">
    <property type="component" value="Chromosome 1"/>
</dbReference>
<name>H2AM78_KAZAF</name>
<evidence type="ECO:0000259" key="7">
    <source>
        <dbReference type="Pfam" id="PF24527"/>
    </source>
</evidence>
<dbReference type="RefSeq" id="XP_003954613.1">
    <property type="nucleotide sequence ID" value="XM_003954564.1"/>
</dbReference>
<dbReference type="GO" id="GO:0006606">
    <property type="term" value="P:protein import into nucleus"/>
    <property type="evidence" value="ECO:0007669"/>
    <property type="project" value="EnsemblFungi"/>
</dbReference>
<gene>
    <name evidence="8" type="primary">KAFR0A00400</name>
    <name evidence="8" type="ORF">KAFR_0A00400</name>
</gene>
<evidence type="ECO:0000313" key="9">
    <source>
        <dbReference type="Proteomes" id="UP000005220"/>
    </source>
</evidence>
<dbReference type="KEGG" id="kaf:KAFR_0A00400"/>
<dbReference type="HOGENOM" id="CLU_002415_0_0_1"/>
<dbReference type="Pfam" id="PF24527">
    <property type="entry name" value="Ig-like_Pom152_9"/>
    <property type="match status" value="1"/>
</dbReference>
<dbReference type="PANTHER" id="PTHR28206">
    <property type="entry name" value="NUCLEOPORIN POM152"/>
    <property type="match status" value="1"/>
</dbReference>
<dbReference type="eggNOG" id="ENOG502QQ5B">
    <property type="taxonomic scope" value="Eukaryota"/>
</dbReference>
<feature type="transmembrane region" description="Helical" evidence="2">
    <location>
        <begin position="125"/>
        <end position="143"/>
    </location>
</feature>
<dbReference type="GO" id="GO:0030474">
    <property type="term" value="P:spindle pole body duplication"/>
    <property type="evidence" value="ECO:0007669"/>
    <property type="project" value="EnsemblFungi"/>
</dbReference>
<dbReference type="Pfam" id="PF24312">
    <property type="entry name" value="Ig-like_POM152"/>
    <property type="match status" value="1"/>
</dbReference>
<dbReference type="PANTHER" id="PTHR28206:SF1">
    <property type="entry name" value="NUCLEOPORIN POM152"/>
    <property type="match status" value="1"/>
</dbReference>
<feature type="transmembrane region" description="Helical" evidence="2">
    <location>
        <begin position="89"/>
        <end position="105"/>
    </location>
</feature>
<dbReference type="Pfam" id="PF24097">
    <property type="entry name" value="TMD_POM152"/>
    <property type="match status" value="1"/>
</dbReference>
<dbReference type="GeneID" id="13886392"/>
<feature type="compositionally biased region" description="Polar residues" evidence="1">
    <location>
        <begin position="28"/>
        <end position="52"/>
    </location>
</feature>